<gene>
    <name evidence="1" type="ORF">MNBD_NITROSPIRAE03-1540</name>
</gene>
<dbReference type="EMBL" id="UOGI01000389">
    <property type="protein sequence ID" value="VAX34773.1"/>
    <property type="molecule type" value="Genomic_DNA"/>
</dbReference>
<feature type="non-terminal residue" evidence="1">
    <location>
        <position position="1"/>
    </location>
</feature>
<accession>A0A3B1DD51</accession>
<organism evidence="1">
    <name type="scientific">hydrothermal vent metagenome</name>
    <dbReference type="NCBI Taxonomy" id="652676"/>
    <lineage>
        <taxon>unclassified sequences</taxon>
        <taxon>metagenomes</taxon>
        <taxon>ecological metagenomes</taxon>
    </lineage>
</organism>
<proteinExistence type="predicted"/>
<sequence length="26" mass="2921">GKIVEKFLGGHDWTAPGIRKKIDELL</sequence>
<name>A0A3B1DD51_9ZZZZ</name>
<evidence type="ECO:0000313" key="1">
    <source>
        <dbReference type="EMBL" id="VAX34773.1"/>
    </source>
</evidence>
<reference evidence="1" key="1">
    <citation type="submission" date="2018-06" db="EMBL/GenBank/DDBJ databases">
        <authorList>
            <person name="Zhirakovskaya E."/>
        </authorList>
    </citation>
    <scope>NUCLEOTIDE SEQUENCE</scope>
</reference>
<dbReference type="AlphaFoldDB" id="A0A3B1DD51"/>
<protein>
    <submittedName>
        <fullName evidence="1">Uncharacterized protein</fullName>
    </submittedName>
</protein>